<accession>A0A423FGT8</accession>
<dbReference type="Proteomes" id="UP000283389">
    <property type="component" value="Unassembled WGS sequence"/>
</dbReference>
<dbReference type="InterPro" id="IPR012338">
    <property type="entry name" value="Beta-lactam/transpept-like"/>
</dbReference>
<evidence type="ECO:0000259" key="2">
    <source>
        <dbReference type="Pfam" id="PF00144"/>
    </source>
</evidence>
<evidence type="ECO:0000313" key="3">
    <source>
        <dbReference type="EMBL" id="ROM56891.1"/>
    </source>
</evidence>
<dbReference type="InterPro" id="IPR001466">
    <property type="entry name" value="Beta-lactam-related"/>
</dbReference>
<dbReference type="GO" id="GO:0016787">
    <property type="term" value="F:hydrolase activity"/>
    <property type="evidence" value="ECO:0007669"/>
    <property type="project" value="UniProtKB-KW"/>
</dbReference>
<feature type="chain" id="PRO_5019089974" evidence="1">
    <location>
        <begin position="20"/>
        <end position="385"/>
    </location>
</feature>
<dbReference type="AlphaFoldDB" id="A0A423FGT8"/>
<organism evidence="3 4">
    <name type="scientific">Pseudomonas canadensis</name>
    <dbReference type="NCBI Taxonomy" id="915099"/>
    <lineage>
        <taxon>Bacteria</taxon>
        <taxon>Pseudomonadati</taxon>
        <taxon>Pseudomonadota</taxon>
        <taxon>Gammaproteobacteria</taxon>
        <taxon>Pseudomonadales</taxon>
        <taxon>Pseudomonadaceae</taxon>
        <taxon>Pseudomonas</taxon>
    </lineage>
</organism>
<dbReference type="SUPFAM" id="SSF56601">
    <property type="entry name" value="beta-lactamase/transpeptidase-like"/>
    <property type="match status" value="1"/>
</dbReference>
<evidence type="ECO:0000256" key="1">
    <source>
        <dbReference type="SAM" id="SignalP"/>
    </source>
</evidence>
<dbReference type="EMBL" id="MOAZ01000002">
    <property type="protein sequence ID" value="ROM56891.1"/>
    <property type="molecule type" value="Genomic_DNA"/>
</dbReference>
<evidence type="ECO:0000313" key="4">
    <source>
        <dbReference type="Proteomes" id="UP000283389"/>
    </source>
</evidence>
<feature type="domain" description="Beta-lactamase-related" evidence="2">
    <location>
        <begin position="30"/>
        <end position="349"/>
    </location>
</feature>
<reference evidence="3 4" key="1">
    <citation type="submission" date="2016-10" db="EMBL/GenBank/DDBJ databases">
        <title>Comparative genome analysis of multiple Pseudomonas spp. focuses on biocontrol and plant growth promoting traits.</title>
        <authorList>
            <person name="Tao X.-Y."/>
            <person name="Taylor C.G."/>
        </authorList>
    </citation>
    <scope>NUCLEOTIDE SEQUENCE [LARGE SCALE GENOMIC DNA]</scope>
    <source>
        <strain evidence="3 4">36C8</strain>
    </source>
</reference>
<dbReference type="PANTHER" id="PTHR46825">
    <property type="entry name" value="D-ALANYL-D-ALANINE-CARBOXYPEPTIDASE/ENDOPEPTIDASE AMPH"/>
    <property type="match status" value="1"/>
</dbReference>
<dbReference type="Gene3D" id="3.40.710.10">
    <property type="entry name" value="DD-peptidase/beta-lactamase superfamily"/>
    <property type="match status" value="1"/>
</dbReference>
<keyword evidence="3" id="KW-0378">Hydrolase</keyword>
<protein>
    <submittedName>
        <fullName evidence="3">Serine hydrolase</fullName>
    </submittedName>
</protein>
<proteinExistence type="predicted"/>
<feature type="signal peptide" evidence="1">
    <location>
        <begin position="1"/>
        <end position="19"/>
    </location>
</feature>
<comment type="caution">
    <text evidence="3">The sequence shown here is derived from an EMBL/GenBank/DDBJ whole genome shotgun (WGS) entry which is preliminary data.</text>
</comment>
<sequence>MLRTLATSLLLMSAPPAIATPLTAEQLSAIDRYVTSQMARQQLPGLALGVYRNGHTVFAKGYGLANVELNVPMSADSVLQSGSVGKSFTATAVMMLVEQGRVGLDDSIRQYFPEAPASWAPITVANLLSHTSGLSAYDTPELQKPGAPLDIRQDFTDAQLTAAIAKLPINFKAGEGWAYENTNFVLLGILIHRVSGQPYGEFLQQRIFTPLGMTSSRVISDLDLVPNRVSGYEKVDGVLRNQEWVSPTFNATADGTLYFTVRDLERWDRALYDETLLKKASLRKMWTPYPYAGKQRAQGYGFGWEIRTINGHPVVEHGGSWQGFTSSISRYLDDRLTVVVLTNLDAEHSYPEVIGRGVAGLIEPGLNEHGRKKTALSIIPPQNLP</sequence>
<keyword evidence="1" id="KW-0732">Signal</keyword>
<dbReference type="RefSeq" id="WP_123474140.1">
    <property type="nucleotide sequence ID" value="NZ_MOAZ01000002.1"/>
</dbReference>
<dbReference type="InterPro" id="IPR050491">
    <property type="entry name" value="AmpC-like"/>
</dbReference>
<name>A0A423FGT8_9PSED</name>
<dbReference type="PANTHER" id="PTHR46825:SF9">
    <property type="entry name" value="BETA-LACTAMASE-RELATED DOMAIN-CONTAINING PROTEIN"/>
    <property type="match status" value="1"/>
</dbReference>
<dbReference type="Pfam" id="PF00144">
    <property type="entry name" value="Beta-lactamase"/>
    <property type="match status" value="1"/>
</dbReference>
<gene>
    <name evidence="3" type="ORF">BK649_01510</name>
</gene>